<sequence length="390" mass="43594">MDVFPRWPSRDSMDSGGEEFKLVGQRNKRRYGDRHSKPSTGSDEESQRPKARKNEYAVILKLKSTAAKSINPMHLAECLAKEIGSFQHAKSLANGRILVVCQCKLQQERALAITTLQKCDVEVYVPGTGLRPKGVVYGVPTEIADEEILLNAKGAKILKVKRFQINKDNKKVASQTVLLTFDAEVIPRREDHNYEECGSALCCPNLSCAFCIPQLNVKCGHRISDYMSVFTAESLGILKALQWVAEAQARNVVICSDSSSVLHCLKANSSNAHPDLISDILLLLYNLHKSGCEVSFLWVPAHIGLKGNELADECAKERLRDDAISLLVSPGRTELRSKLMQEVFRIWQLQWDRDAKGRQLYSIQLSVSSQCTLSGYRSQQIVISRLRLGH</sequence>
<dbReference type="CDD" id="cd09276">
    <property type="entry name" value="Rnase_HI_RT_non_LTR"/>
    <property type="match status" value="1"/>
</dbReference>
<dbReference type="Gene3D" id="3.30.420.10">
    <property type="entry name" value="Ribonuclease H-like superfamily/Ribonuclease H"/>
    <property type="match status" value="1"/>
</dbReference>
<evidence type="ECO:0000313" key="4">
    <source>
        <dbReference type="Proteomes" id="UP001591681"/>
    </source>
</evidence>
<reference evidence="3 4" key="1">
    <citation type="submission" date="2024-09" db="EMBL/GenBank/DDBJ databases">
        <title>A chromosome-level genome assembly of Gray's grenadier anchovy, Coilia grayii.</title>
        <authorList>
            <person name="Fu Z."/>
        </authorList>
    </citation>
    <scope>NUCLEOTIDE SEQUENCE [LARGE SCALE GENOMIC DNA]</scope>
    <source>
        <strain evidence="3">G4</strain>
        <tissue evidence="3">Muscle</tissue>
    </source>
</reference>
<comment type="caution">
    <text evidence="3">The sequence shown here is derived from an EMBL/GenBank/DDBJ whole genome shotgun (WGS) entry which is preliminary data.</text>
</comment>
<dbReference type="InterPro" id="IPR012337">
    <property type="entry name" value="RNaseH-like_sf"/>
</dbReference>
<dbReference type="Pfam" id="PF00075">
    <property type="entry name" value="RNase_H"/>
    <property type="match status" value="1"/>
</dbReference>
<keyword evidence="4" id="KW-1185">Reference proteome</keyword>
<accession>A0ABD1KJY5</accession>
<dbReference type="InterPro" id="IPR002156">
    <property type="entry name" value="RNaseH_domain"/>
</dbReference>
<dbReference type="AlphaFoldDB" id="A0ABD1KJY5"/>
<feature type="domain" description="RNase H type-1" evidence="2">
    <location>
        <begin position="203"/>
        <end position="320"/>
    </location>
</feature>
<dbReference type="PROSITE" id="PS50879">
    <property type="entry name" value="RNASE_H_1"/>
    <property type="match status" value="1"/>
</dbReference>
<organism evidence="3 4">
    <name type="scientific">Coilia grayii</name>
    <name type="common">Gray's grenadier anchovy</name>
    <dbReference type="NCBI Taxonomy" id="363190"/>
    <lineage>
        <taxon>Eukaryota</taxon>
        <taxon>Metazoa</taxon>
        <taxon>Chordata</taxon>
        <taxon>Craniata</taxon>
        <taxon>Vertebrata</taxon>
        <taxon>Euteleostomi</taxon>
        <taxon>Actinopterygii</taxon>
        <taxon>Neopterygii</taxon>
        <taxon>Teleostei</taxon>
        <taxon>Clupei</taxon>
        <taxon>Clupeiformes</taxon>
        <taxon>Clupeoidei</taxon>
        <taxon>Engraulidae</taxon>
        <taxon>Coilinae</taxon>
        <taxon>Coilia</taxon>
    </lineage>
</organism>
<evidence type="ECO:0000313" key="3">
    <source>
        <dbReference type="EMBL" id="KAL2099494.1"/>
    </source>
</evidence>
<feature type="compositionally biased region" description="Basic and acidic residues" evidence="1">
    <location>
        <begin position="8"/>
        <end position="21"/>
    </location>
</feature>
<dbReference type="EMBL" id="JBHFQA010000004">
    <property type="protein sequence ID" value="KAL2099494.1"/>
    <property type="molecule type" value="Genomic_DNA"/>
</dbReference>
<evidence type="ECO:0000256" key="1">
    <source>
        <dbReference type="SAM" id="MobiDB-lite"/>
    </source>
</evidence>
<evidence type="ECO:0000259" key="2">
    <source>
        <dbReference type="PROSITE" id="PS50879"/>
    </source>
</evidence>
<dbReference type="Proteomes" id="UP001591681">
    <property type="component" value="Unassembled WGS sequence"/>
</dbReference>
<feature type="region of interest" description="Disordered" evidence="1">
    <location>
        <begin position="1"/>
        <end position="52"/>
    </location>
</feature>
<dbReference type="SUPFAM" id="SSF53098">
    <property type="entry name" value="Ribonuclease H-like"/>
    <property type="match status" value="1"/>
</dbReference>
<name>A0ABD1KJY5_9TELE</name>
<dbReference type="InterPro" id="IPR036397">
    <property type="entry name" value="RNaseH_sf"/>
</dbReference>
<protein>
    <recommendedName>
        <fullName evidence="2">RNase H type-1 domain-containing protein</fullName>
    </recommendedName>
</protein>
<gene>
    <name evidence="3" type="ORF">ACEWY4_003888</name>
</gene>
<proteinExistence type="predicted"/>